<name>A0A8B8EXS1_CRAVI</name>
<keyword evidence="1" id="KW-0812">Transmembrane</keyword>
<evidence type="ECO:0000313" key="4">
    <source>
        <dbReference type="RefSeq" id="XP_022344825.1"/>
    </source>
</evidence>
<keyword evidence="2" id="KW-0732">Signal</keyword>
<dbReference type="OrthoDB" id="6204505at2759"/>
<dbReference type="RefSeq" id="XP_022344825.1">
    <property type="nucleotide sequence ID" value="XM_022489117.1"/>
</dbReference>
<protein>
    <submittedName>
        <fullName evidence="4">N-acetylglucosamine-1-phosphodiester alpha-N-acetylglucosaminidase-like</fullName>
    </submittedName>
</protein>
<dbReference type="Proteomes" id="UP000694844">
    <property type="component" value="Chromosome 5"/>
</dbReference>
<reference evidence="4" key="1">
    <citation type="submission" date="2025-08" db="UniProtKB">
        <authorList>
            <consortium name="RefSeq"/>
        </authorList>
    </citation>
    <scope>IDENTIFICATION</scope>
    <source>
        <tissue evidence="4">Whole sample</tissue>
    </source>
</reference>
<feature type="signal peptide" evidence="2">
    <location>
        <begin position="1"/>
        <end position="19"/>
    </location>
</feature>
<evidence type="ECO:0000256" key="2">
    <source>
        <dbReference type="SAM" id="SignalP"/>
    </source>
</evidence>
<dbReference type="KEGG" id="cvn:111137598"/>
<keyword evidence="1" id="KW-1133">Transmembrane helix</keyword>
<evidence type="ECO:0000256" key="1">
    <source>
        <dbReference type="SAM" id="Phobius"/>
    </source>
</evidence>
<sequence>MLALSLFWIFIVQFRPLQPFTISPENLNICMQLDGTMTCCTSYYQTQDGCLPCVGAIGPNCSISCPPNYFGAKCMDRCQCSTDECDKELGCYKDYQTTADDDDTETQPPSTLHRNLNDDSFPKESLLVWILVICGTLVTILLFLIIVFLLKSRNKRKKERQQNVKFSSTIKINNSIEDINKSASCADYINTSFQPKLGNSGHI</sequence>
<proteinExistence type="predicted"/>
<feature type="chain" id="PRO_5034254879" evidence="2">
    <location>
        <begin position="20"/>
        <end position="203"/>
    </location>
</feature>
<accession>A0A8B8EXS1</accession>
<dbReference type="AlphaFoldDB" id="A0A8B8EXS1"/>
<keyword evidence="3" id="KW-1185">Reference proteome</keyword>
<gene>
    <name evidence="4" type="primary">LOC111137598</name>
</gene>
<evidence type="ECO:0000313" key="3">
    <source>
        <dbReference type="Proteomes" id="UP000694844"/>
    </source>
</evidence>
<feature type="transmembrane region" description="Helical" evidence="1">
    <location>
        <begin position="126"/>
        <end position="150"/>
    </location>
</feature>
<dbReference type="GeneID" id="111137598"/>
<keyword evidence="1" id="KW-0472">Membrane</keyword>
<organism evidence="3 4">
    <name type="scientific">Crassostrea virginica</name>
    <name type="common">Eastern oyster</name>
    <dbReference type="NCBI Taxonomy" id="6565"/>
    <lineage>
        <taxon>Eukaryota</taxon>
        <taxon>Metazoa</taxon>
        <taxon>Spiralia</taxon>
        <taxon>Lophotrochozoa</taxon>
        <taxon>Mollusca</taxon>
        <taxon>Bivalvia</taxon>
        <taxon>Autobranchia</taxon>
        <taxon>Pteriomorphia</taxon>
        <taxon>Ostreida</taxon>
        <taxon>Ostreoidea</taxon>
        <taxon>Ostreidae</taxon>
        <taxon>Crassostrea</taxon>
    </lineage>
</organism>